<gene>
    <name evidence="1" type="ORF">CVT26_003882</name>
</gene>
<dbReference type="EMBL" id="NHYE01004606">
    <property type="protein sequence ID" value="PPQ83564.1"/>
    <property type="molecule type" value="Genomic_DNA"/>
</dbReference>
<reference evidence="1 2" key="1">
    <citation type="journal article" date="2018" name="Evol. Lett.">
        <title>Horizontal gene cluster transfer increased hallucinogenic mushroom diversity.</title>
        <authorList>
            <person name="Reynolds H.T."/>
            <person name="Vijayakumar V."/>
            <person name="Gluck-Thaler E."/>
            <person name="Korotkin H.B."/>
            <person name="Matheny P.B."/>
            <person name="Slot J.C."/>
        </authorList>
    </citation>
    <scope>NUCLEOTIDE SEQUENCE [LARGE SCALE GENOMIC DNA]</scope>
    <source>
        <strain evidence="1 2">SRW20</strain>
    </source>
</reference>
<accession>A0A409WYG0</accession>
<dbReference type="Proteomes" id="UP000284706">
    <property type="component" value="Unassembled WGS sequence"/>
</dbReference>
<proteinExistence type="predicted"/>
<dbReference type="AlphaFoldDB" id="A0A409WYG0"/>
<sequence length="185" mass="20563">MIPKPWGPTSKGSSIPREYWAMAMDLDFSYLTLEDFLEADENSFMNGDDTRQTHCGKGILSDTEDMDRVWEELGLPFCVPKGLSTKALQDSRSSTSTPYTSWGGVIFVTSDYRQYALIDSSNAADGGQVRDMILKVVRTVPAWTIPLSLRLTGPSQFNIPPGQQPPIYRMHSLAYDGDGKAEVKD</sequence>
<protein>
    <submittedName>
        <fullName evidence="1">Uncharacterized protein</fullName>
    </submittedName>
</protein>
<evidence type="ECO:0000313" key="1">
    <source>
        <dbReference type="EMBL" id="PPQ83564.1"/>
    </source>
</evidence>
<comment type="caution">
    <text evidence="1">The sequence shown here is derived from an EMBL/GenBank/DDBJ whole genome shotgun (WGS) entry which is preliminary data.</text>
</comment>
<organism evidence="1 2">
    <name type="scientific">Gymnopilus dilepis</name>
    <dbReference type="NCBI Taxonomy" id="231916"/>
    <lineage>
        <taxon>Eukaryota</taxon>
        <taxon>Fungi</taxon>
        <taxon>Dikarya</taxon>
        <taxon>Basidiomycota</taxon>
        <taxon>Agaricomycotina</taxon>
        <taxon>Agaricomycetes</taxon>
        <taxon>Agaricomycetidae</taxon>
        <taxon>Agaricales</taxon>
        <taxon>Agaricineae</taxon>
        <taxon>Hymenogastraceae</taxon>
        <taxon>Gymnopilus</taxon>
    </lineage>
</organism>
<keyword evidence="2" id="KW-1185">Reference proteome</keyword>
<feature type="non-terminal residue" evidence="1">
    <location>
        <position position="185"/>
    </location>
</feature>
<dbReference type="InParanoid" id="A0A409WYG0"/>
<evidence type="ECO:0000313" key="2">
    <source>
        <dbReference type="Proteomes" id="UP000284706"/>
    </source>
</evidence>
<name>A0A409WYG0_9AGAR</name>